<evidence type="ECO:0000313" key="4">
    <source>
        <dbReference type="EMBL" id="GAA3581647.1"/>
    </source>
</evidence>
<dbReference type="PANTHER" id="PTHR42998">
    <property type="entry name" value="TYPE I RESTRICTION ENZYME HINDVIIP M PROTEIN-RELATED"/>
    <property type="match status" value="1"/>
</dbReference>
<dbReference type="PANTHER" id="PTHR42998:SF1">
    <property type="entry name" value="TYPE I RESTRICTION ENZYME HINDI METHYLASE SUBUNIT"/>
    <property type="match status" value="1"/>
</dbReference>
<dbReference type="InterPro" id="IPR029063">
    <property type="entry name" value="SAM-dependent_MTases_sf"/>
</dbReference>
<comment type="caution">
    <text evidence="4">The sequence shown here is derived from an EMBL/GenBank/DDBJ whole genome shotgun (WGS) entry which is preliminary data.</text>
</comment>
<evidence type="ECO:0000256" key="2">
    <source>
        <dbReference type="SAM" id="MobiDB-lite"/>
    </source>
</evidence>
<gene>
    <name evidence="4" type="ORF">GCM10022419_074030</name>
</gene>
<dbReference type="InterPro" id="IPR052916">
    <property type="entry name" value="Type-I_RE_MTase_Subunit"/>
</dbReference>
<evidence type="ECO:0000256" key="1">
    <source>
        <dbReference type="ARBA" id="ARBA00022747"/>
    </source>
</evidence>
<dbReference type="SUPFAM" id="SSF116734">
    <property type="entry name" value="DNA methylase specificity domain"/>
    <property type="match status" value="1"/>
</dbReference>
<feature type="compositionally biased region" description="Gly residues" evidence="2">
    <location>
        <begin position="391"/>
        <end position="429"/>
    </location>
</feature>
<sequence>MGFMSHDPTVNAGDIARLAGVGRAAVSNWRRRHDDFPQPVGGTANQPLFSLRQVESWLRRYGKSYQVSLGDRVWQRLKAAGDLRLGELVAQAGVLLTRLAETRGADPATGEAAPGARPGDAAPSVGANPSASDDLPGVAGRHATAAPSAGVPGSGRTGAPGVRRAAEGHPQSSGSTSDAAGDGSGVAGGGSGMMGEGSDELDPELVALVTELAEEHDPLTAYEFLCERYLEAHSRQLSVTRDDVAELMVRLVSADGATILDPACGVGTLLLAPAPTTGRTGNPATGQTSGQTSGPASRTAASQTGSPAGGQASGPASRSAVGRTGGSAAGQTGAPASGPAVGQTGGQASGLAGSQAAGPAGGQTAGSAGGQTAGSAGGQTGGQAGSQMSGPAGGQPGGQAGGQMSGPTGGQPGGPAGGQMSGQAGGPAGGQVDAPVGGQLGGSAAGGPVGSLAGELAGGAGVRMLGQDLSETSAIITASRLRLRGIAAEVVAGDSMRNDGFPNEKADAVVCDPPFNERAWGYEELTGDPRWEHGLPPRGEPELAWVQHCLTHVKPRGLVAILMPPAAASRKAGRRIRANLLRAGALRAVVALPGSDLWLLRRPAPGERPPSDVLIIDATADLSAVEPAWQAYLEDRSDQTVRIIDLLADEVDMTPARHERRDDVGRAFAEARDRFLAAAAVPPDLQVLEQPLDQPATTLGDLIKEGLVATSQAPPKMSADGGDVPVLTTDDVLNGTPPSGFTTMQQGLVAIRPGDVVASYSSVRVVADGGAVLGPHLTLYRVDARRLDPDFLAGFLRAAGGRVTTGSSRFDVRRTRLPRLSLKEQKAYGESFRQLAVLEDAIRETSTLGQALIRLGLDGLADGHLHPQS</sequence>
<dbReference type="PRINTS" id="PR00507">
    <property type="entry name" value="N12N6MTFRASE"/>
</dbReference>
<name>A0ABP6YFT4_9ACTN</name>
<dbReference type="EMBL" id="BAABDQ010000019">
    <property type="protein sequence ID" value="GAA3581647.1"/>
    <property type="molecule type" value="Genomic_DNA"/>
</dbReference>
<feature type="compositionally biased region" description="Low complexity" evidence="2">
    <location>
        <begin position="172"/>
        <end position="181"/>
    </location>
</feature>
<dbReference type="Proteomes" id="UP001500630">
    <property type="component" value="Unassembled WGS sequence"/>
</dbReference>
<dbReference type="PROSITE" id="PS00092">
    <property type="entry name" value="N6_MTASE"/>
    <property type="match status" value="1"/>
</dbReference>
<feature type="region of interest" description="Disordered" evidence="2">
    <location>
        <begin position="105"/>
        <end position="199"/>
    </location>
</feature>
<dbReference type="InterPro" id="IPR002052">
    <property type="entry name" value="DNA_methylase_N6_adenine_CS"/>
</dbReference>
<feature type="compositionally biased region" description="Polar residues" evidence="2">
    <location>
        <begin position="277"/>
        <end position="296"/>
    </location>
</feature>
<feature type="compositionally biased region" description="Low complexity" evidence="2">
    <location>
        <begin position="110"/>
        <end position="123"/>
    </location>
</feature>
<dbReference type="Gene3D" id="3.40.50.150">
    <property type="entry name" value="Vaccinia Virus protein VP39"/>
    <property type="match status" value="2"/>
</dbReference>
<dbReference type="InterPro" id="IPR003356">
    <property type="entry name" value="DNA_methylase_A-5"/>
</dbReference>
<protein>
    <recommendedName>
        <fullName evidence="3">DNA methylase adenine-specific domain-containing protein</fullName>
    </recommendedName>
</protein>
<proteinExistence type="predicted"/>
<accession>A0ABP6YFT4</accession>
<feature type="compositionally biased region" description="Gly residues" evidence="2">
    <location>
        <begin position="359"/>
        <end position="384"/>
    </location>
</feature>
<feature type="region of interest" description="Disordered" evidence="2">
    <location>
        <begin position="275"/>
        <end position="442"/>
    </location>
</feature>
<evidence type="ECO:0000259" key="3">
    <source>
        <dbReference type="Pfam" id="PF02384"/>
    </source>
</evidence>
<organism evidence="4 5">
    <name type="scientific">Nonomuraea rosea</name>
    <dbReference type="NCBI Taxonomy" id="638574"/>
    <lineage>
        <taxon>Bacteria</taxon>
        <taxon>Bacillati</taxon>
        <taxon>Actinomycetota</taxon>
        <taxon>Actinomycetes</taxon>
        <taxon>Streptosporangiales</taxon>
        <taxon>Streptosporangiaceae</taxon>
        <taxon>Nonomuraea</taxon>
    </lineage>
</organism>
<dbReference type="SUPFAM" id="SSF53335">
    <property type="entry name" value="S-adenosyl-L-methionine-dependent methyltransferases"/>
    <property type="match status" value="2"/>
</dbReference>
<dbReference type="Pfam" id="PF02384">
    <property type="entry name" value="N6_Mtase"/>
    <property type="match status" value="1"/>
</dbReference>
<evidence type="ECO:0000313" key="5">
    <source>
        <dbReference type="Proteomes" id="UP001500630"/>
    </source>
</evidence>
<feature type="compositionally biased region" description="Low complexity" evidence="2">
    <location>
        <begin position="349"/>
        <end position="358"/>
    </location>
</feature>
<feature type="domain" description="DNA methylase adenine-specific" evidence="3">
    <location>
        <begin position="462"/>
        <end position="594"/>
    </location>
</feature>
<feature type="compositionally biased region" description="Gly residues" evidence="2">
    <location>
        <begin position="182"/>
        <end position="195"/>
    </location>
</feature>
<reference evidence="5" key="1">
    <citation type="journal article" date="2019" name="Int. J. Syst. Evol. Microbiol.">
        <title>The Global Catalogue of Microorganisms (GCM) 10K type strain sequencing project: providing services to taxonomists for standard genome sequencing and annotation.</title>
        <authorList>
            <consortium name="The Broad Institute Genomics Platform"/>
            <consortium name="The Broad Institute Genome Sequencing Center for Infectious Disease"/>
            <person name="Wu L."/>
            <person name="Ma J."/>
        </authorList>
    </citation>
    <scope>NUCLEOTIDE SEQUENCE [LARGE SCALE GENOMIC DNA]</scope>
    <source>
        <strain evidence="5">JCM 17326</strain>
    </source>
</reference>
<keyword evidence="1" id="KW-0680">Restriction system</keyword>
<keyword evidence="5" id="KW-1185">Reference proteome</keyword>